<gene>
    <name evidence="1" type="ORF">ABVT43_12035</name>
</gene>
<dbReference type="Proteomes" id="UP001548189">
    <property type="component" value="Unassembled WGS sequence"/>
</dbReference>
<evidence type="ECO:0000313" key="1">
    <source>
        <dbReference type="EMBL" id="MET1255859.1"/>
    </source>
</evidence>
<reference evidence="1 2" key="1">
    <citation type="submission" date="2024-06" db="EMBL/GenBank/DDBJ databases">
        <authorList>
            <person name="Li F."/>
        </authorList>
    </citation>
    <scope>NUCLEOTIDE SEQUENCE [LARGE SCALE GENOMIC DNA]</scope>
    <source>
        <strain evidence="1 2">GXAS 311</strain>
    </source>
</reference>
<organism evidence="1 2">
    <name type="scientific">Aliikangiella maris</name>
    <dbReference type="NCBI Taxonomy" id="3162458"/>
    <lineage>
        <taxon>Bacteria</taxon>
        <taxon>Pseudomonadati</taxon>
        <taxon>Pseudomonadota</taxon>
        <taxon>Gammaproteobacteria</taxon>
        <taxon>Oceanospirillales</taxon>
        <taxon>Pleioneaceae</taxon>
        <taxon>Aliikangiella</taxon>
    </lineage>
</organism>
<sequence>MRLRINSGNNGNDEVKGVNLDGQFRRAKYNYLLKDYHYLENSYVSKPMQNPLISQRDRKIKRSRQFESALGISRLVVSICFIFGFLLLWVA</sequence>
<name>A0ABV2BVE6_9GAMM</name>
<keyword evidence="2" id="KW-1185">Reference proteome</keyword>
<accession>A0ABV2BVE6</accession>
<evidence type="ECO:0000313" key="2">
    <source>
        <dbReference type="Proteomes" id="UP001548189"/>
    </source>
</evidence>
<dbReference type="EMBL" id="JBEVCJ010000014">
    <property type="protein sequence ID" value="MET1255859.1"/>
    <property type="molecule type" value="Genomic_DNA"/>
</dbReference>
<protein>
    <submittedName>
        <fullName evidence="1">Uncharacterized protein</fullName>
    </submittedName>
</protein>
<proteinExistence type="predicted"/>
<comment type="caution">
    <text evidence="1">The sequence shown here is derived from an EMBL/GenBank/DDBJ whole genome shotgun (WGS) entry which is preliminary data.</text>
</comment>